<gene>
    <name evidence="3" type="ORF">BST15_16595</name>
</gene>
<evidence type="ECO:0000313" key="4">
    <source>
        <dbReference type="Proteomes" id="UP000192327"/>
    </source>
</evidence>
<name>A0ABX3RJX6_9MYCO</name>
<dbReference type="Proteomes" id="UP000192327">
    <property type="component" value="Unassembled WGS sequence"/>
</dbReference>
<keyword evidence="4" id="KW-1185">Reference proteome</keyword>
<evidence type="ECO:0000256" key="1">
    <source>
        <dbReference type="SAM" id="MobiDB-lite"/>
    </source>
</evidence>
<reference evidence="3 4" key="1">
    <citation type="submission" date="2016-12" db="EMBL/GenBank/DDBJ databases">
        <title>The new phylogeny of genus Mycobacterium.</title>
        <authorList>
            <person name="Tortoli E."/>
            <person name="Trovato A."/>
            <person name="Cirillo D.M."/>
        </authorList>
    </citation>
    <scope>NUCLEOTIDE SEQUENCE [LARGE SCALE GENOMIC DNA]</scope>
    <source>
        <strain evidence="3 4">DSM 44942</strain>
    </source>
</reference>
<feature type="region of interest" description="Disordered" evidence="1">
    <location>
        <begin position="202"/>
        <end position="222"/>
    </location>
</feature>
<dbReference type="InterPro" id="IPR010982">
    <property type="entry name" value="Lambda_DNA-bd_dom_sf"/>
</dbReference>
<evidence type="ECO:0000313" key="3">
    <source>
        <dbReference type="EMBL" id="OQZ94386.1"/>
    </source>
</evidence>
<dbReference type="SUPFAM" id="SSF47413">
    <property type="entry name" value="lambda repressor-like DNA-binding domains"/>
    <property type="match status" value="1"/>
</dbReference>
<organism evidence="3 4">
    <name type="scientific">Mycolicibacter arupensis</name>
    <dbReference type="NCBI Taxonomy" id="342002"/>
    <lineage>
        <taxon>Bacteria</taxon>
        <taxon>Bacillati</taxon>
        <taxon>Actinomycetota</taxon>
        <taxon>Actinomycetes</taxon>
        <taxon>Mycobacteriales</taxon>
        <taxon>Mycobacteriaceae</taxon>
        <taxon>Mycolicibacter</taxon>
    </lineage>
</organism>
<dbReference type="PROSITE" id="PS50943">
    <property type="entry name" value="HTH_CROC1"/>
    <property type="match status" value="1"/>
</dbReference>
<dbReference type="InterPro" id="IPR001387">
    <property type="entry name" value="Cro/C1-type_HTH"/>
</dbReference>
<protein>
    <submittedName>
        <fullName evidence="3">Transcriptional regulator</fullName>
    </submittedName>
</protein>
<dbReference type="EMBL" id="MVHH01000043">
    <property type="protein sequence ID" value="OQZ94386.1"/>
    <property type="molecule type" value="Genomic_DNA"/>
</dbReference>
<comment type="caution">
    <text evidence="3">The sequence shown here is derived from an EMBL/GenBank/DDBJ whole genome shotgun (WGS) entry which is preliminary data.</text>
</comment>
<feature type="region of interest" description="Disordered" evidence="1">
    <location>
        <begin position="110"/>
        <end position="130"/>
    </location>
</feature>
<proteinExistence type="predicted"/>
<dbReference type="CDD" id="cd00093">
    <property type="entry name" value="HTH_XRE"/>
    <property type="match status" value="1"/>
</dbReference>
<feature type="domain" description="HTH cro/C1-type" evidence="2">
    <location>
        <begin position="13"/>
        <end position="56"/>
    </location>
</feature>
<dbReference type="Gene3D" id="1.10.260.40">
    <property type="entry name" value="lambda repressor-like DNA-binding domains"/>
    <property type="match status" value="1"/>
</dbReference>
<accession>A0ABX3RJX6</accession>
<sequence>MARRTELGMRTTKALAELANLSTRMLGDVENGRRSNFSPGAKAQIERALQWEPGSIDSLLAGGESTPSAQTISGLGIPSDCQRAEFGADGDPSIGREAWRRGIVIRPGPAELTISGGRPAGNQTPEKSQDHHVPDFLTAAKMTWAMISDLADSPEGDPDRDVKAARAVVSAADTLTDALLRLNVGPTARELIQEMAYQSHQLMQDQGHALQRRDRDEDPPPDSVEDIVQALIDKSRMPGQVSFAADVVHVERELDIDLRNLDSATVAAMTEDQLRRVISALSSSSS</sequence>
<evidence type="ECO:0000259" key="2">
    <source>
        <dbReference type="PROSITE" id="PS50943"/>
    </source>
</evidence>